<evidence type="ECO:0000256" key="3">
    <source>
        <dbReference type="ARBA" id="ARBA00023242"/>
    </source>
</evidence>
<name>A0AAN9XWN1_9HEMI</name>
<accession>A0AAN9XWN1</accession>
<dbReference type="Pfam" id="PF08424">
    <property type="entry name" value="NRDE-2"/>
    <property type="match status" value="1"/>
</dbReference>
<feature type="compositionally biased region" description="Basic residues" evidence="4">
    <location>
        <begin position="56"/>
        <end position="74"/>
    </location>
</feature>
<comment type="subcellular location">
    <subcellularLocation>
        <location evidence="1">Nucleus</location>
    </subcellularLocation>
</comment>
<organism evidence="5 6">
    <name type="scientific">Parthenolecanium corni</name>
    <dbReference type="NCBI Taxonomy" id="536013"/>
    <lineage>
        <taxon>Eukaryota</taxon>
        <taxon>Metazoa</taxon>
        <taxon>Ecdysozoa</taxon>
        <taxon>Arthropoda</taxon>
        <taxon>Hexapoda</taxon>
        <taxon>Insecta</taxon>
        <taxon>Pterygota</taxon>
        <taxon>Neoptera</taxon>
        <taxon>Paraneoptera</taxon>
        <taxon>Hemiptera</taxon>
        <taxon>Sternorrhyncha</taxon>
        <taxon>Coccoidea</taxon>
        <taxon>Coccidae</taxon>
        <taxon>Parthenolecanium</taxon>
    </lineage>
</organism>
<protein>
    <recommendedName>
        <fullName evidence="7">Protein NRDE2 homolog</fullName>
    </recommendedName>
</protein>
<evidence type="ECO:0000313" key="5">
    <source>
        <dbReference type="EMBL" id="KAK7571099.1"/>
    </source>
</evidence>
<dbReference type="Proteomes" id="UP001367676">
    <property type="component" value="Unassembled WGS sequence"/>
</dbReference>
<dbReference type="GO" id="GO:0071013">
    <property type="term" value="C:catalytic step 2 spliceosome"/>
    <property type="evidence" value="ECO:0007669"/>
    <property type="project" value="TreeGrafter"/>
</dbReference>
<dbReference type="InterPro" id="IPR013633">
    <property type="entry name" value="NRDE-2"/>
</dbReference>
<feature type="compositionally biased region" description="Polar residues" evidence="4">
    <location>
        <begin position="20"/>
        <end position="36"/>
    </location>
</feature>
<dbReference type="AlphaFoldDB" id="A0AAN9XWN1"/>
<evidence type="ECO:0008006" key="7">
    <source>
        <dbReference type="Google" id="ProtNLM"/>
    </source>
</evidence>
<evidence type="ECO:0000256" key="1">
    <source>
        <dbReference type="ARBA" id="ARBA00004123"/>
    </source>
</evidence>
<dbReference type="PANTHER" id="PTHR13471:SF0">
    <property type="entry name" value="NUCLEAR EXOSOME REGULATOR NRDE2"/>
    <property type="match status" value="1"/>
</dbReference>
<feature type="compositionally biased region" description="Basic and acidic residues" evidence="4">
    <location>
        <begin position="37"/>
        <end position="46"/>
    </location>
</feature>
<dbReference type="PANTHER" id="PTHR13471">
    <property type="entry name" value="TETRATRICOPEPTIDE-LIKE HELICAL"/>
    <property type="match status" value="1"/>
</dbReference>
<sequence length="982" mass="114970">MSLFPAYSDEGTENEPAQIPPQQDSQDWLSNPSYHVQESKTEKHSDSSSASSPKRVSSRHEKKKRSKRHAKKKKKEFDRHFEEAHARMVEILSDNSFYEDRTGSKNNALIPTLMKNDVPLYNRPVKRFRTKDMPETKKKMLKWRYFNRSSKVFDSDEKVLSHFPAQTNENILPLSTSETQSTSRDIEQYITNVTASYNQRLNEDPHDEELWIEYVNFQDEVQQFEKRHRKSKENSIVCEERKLSILSKAILHNPLSETLLFCKFNILSRLHNLDKLSDEIYAALRQDFGNVELWNRYIQITQSTAARCTVPEVLSLYNKALEKINFMQKYGILVTEMHLLELYTCCALFLRQCGLWEQLCTLIRLNLQLNLPGSEMEDYKIPVNLPENRIQEFEDDILSCGLPIYALWLRLERIRQRVHWYPVSETDCDDPQRVVLPTDVTDFIRPITSTTLTLRIIVITMFLLKVPLIPLRDTVFRSLSLHTIPWHMDSSEVLLSVFCSLGITQGNSEKLKDTIVCCMKDLVSYPQYINDELGQSEFIEFIYAMFKNISRNLPLNLETIVLVWWLKFERSLLISGSQPVSRKKRLKSFVKDLLKEERHRNNLALFTEYALLERDLSANDTSCMKVLETTLLMQPLKNTTFHFCQFKNYVTQLYRVTVEVLLASGNREKSLRLLISLALYQPEKDVTISEISTRSALMEYQRVVDEIMTDDFLLDEFELNQTEPQFIIEWIYCQTWFLYLTESVQSADSFLDEIMKKLSSRDANKPITLDVYYRELIYEIKVNVWCFHCNSHKTAFKILNAILEKGIEEYPNNMCFLGTLLDLETKLNFVSPLWKIEKCLSSNDSQVAKLILILVNRRRMLTYESASVAALKLFNLEGPANIPSGLNNRMKALLQKLSKGEITRQCPLIWTIYLQYCAKFEMETKYKDVYFMAVENCPWVKALYMEAAQVLLDQVSQIQDLMVEKEMRLHITIDEIDILRKS</sequence>
<keyword evidence="6" id="KW-1185">Reference proteome</keyword>
<dbReference type="GO" id="GO:1902369">
    <property type="term" value="P:negative regulation of RNA catabolic process"/>
    <property type="evidence" value="ECO:0007669"/>
    <property type="project" value="TreeGrafter"/>
</dbReference>
<dbReference type="EMBL" id="JBBCAQ010000041">
    <property type="protein sequence ID" value="KAK7571099.1"/>
    <property type="molecule type" value="Genomic_DNA"/>
</dbReference>
<dbReference type="Gene3D" id="1.25.40.10">
    <property type="entry name" value="Tetratricopeptide repeat domain"/>
    <property type="match status" value="1"/>
</dbReference>
<gene>
    <name evidence="5" type="ORF">V9T40_014703</name>
</gene>
<comment type="similarity">
    <text evidence="2">Belongs to the NRDE2 family.</text>
</comment>
<evidence type="ECO:0000256" key="2">
    <source>
        <dbReference type="ARBA" id="ARBA00009265"/>
    </source>
</evidence>
<evidence type="ECO:0000313" key="6">
    <source>
        <dbReference type="Proteomes" id="UP001367676"/>
    </source>
</evidence>
<dbReference type="GO" id="GO:0031048">
    <property type="term" value="P:regulatory ncRNA-mediated heterochromatin formation"/>
    <property type="evidence" value="ECO:0007669"/>
    <property type="project" value="TreeGrafter"/>
</dbReference>
<feature type="region of interest" description="Disordered" evidence="4">
    <location>
        <begin position="1"/>
        <end position="79"/>
    </location>
</feature>
<evidence type="ECO:0000256" key="4">
    <source>
        <dbReference type="SAM" id="MobiDB-lite"/>
    </source>
</evidence>
<dbReference type="InterPro" id="IPR011990">
    <property type="entry name" value="TPR-like_helical_dom_sf"/>
</dbReference>
<keyword evidence="3" id="KW-0539">Nucleus</keyword>
<proteinExistence type="inferred from homology"/>
<reference evidence="5 6" key="1">
    <citation type="submission" date="2024-03" db="EMBL/GenBank/DDBJ databases">
        <title>Adaptation during the transition from Ophiocordyceps entomopathogen to insect associate is accompanied by gene loss and intensified selection.</title>
        <authorList>
            <person name="Ward C.M."/>
            <person name="Onetto C.A."/>
            <person name="Borneman A.R."/>
        </authorList>
    </citation>
    <scope>NUCLEOTIDE SEQUENCE [LARGE SCALE GENOMIC DNA]</scope>
    <source>
        <strain evidence="5">AWRI1</strain>
        <tissue evidence="5">Single Adult Female</tissue>
    </source>
</reference>
<comment type="caution">
    <text evidence="5">The sequence shown here is derived from an EMBL/GenBank/DDBJ whole genome shotgun (WGS) entry which is preliminary data.</text>
</comment>